<gene>
    <name evidence="3" type="ORF">FWK35_00033536</name>
</gene>
<dbReference type="AlphaFoldDB" id="A0A6G0X401"/>
<dbReference type="SUPFAM" id="SSF56672">
    <property type="entry name" value="DNA/RNA polymerases"/>
    <property type="match status" value="1"/>
</dbReference>
<dbReference type="Pfam" id="PF05585">
    <property type="entry name" value="DUF1758"/>
    <property type="match status" value="1"/>
</dbReference>
<evidence type="ECO:0000259" key="2">
    <source>
        <dbReference type="Pfam" id="PF05585"/>
    </source>
</evidence>
<dbReference type="InterPro" id="IPR008737">
    <property type="entry name" value="DUF1758"/>
</dbReference>
<evidence type="ECO:0000313" key="3">
    <source>
        <dbReference type="EMBL" id="KAF0734675.1"/>
    </source>
</evidence>
<name>A0A6G0X401_APHCR</name>
<dbReference type="EMBL" id="VUJU01008169">
    <property type="protein sequence ID" value="KAF0734675.1"/>
    <property type="molecule type" value="Genomic_DNA"/>
</dbReference>
<evidence type="ECO:0000259" key="1">
    <source>
        <dbReference type="Pfam" id="PF00078"/>
    </source>
</evidence>
<dbReference type="CDD" id="cd01644">
    <property type="entry name" value="RT_pepA17"/>
    <property type="match status" value="1"/>
</dbReference>
<dbReference type="InterPro" id="IPR000477">
    <property type="entry name" value="RT_dom"/>
</dbReference>
<keyword evidence="4" id="KW-1185">Reference proteome</keyword>
<dbReference type="OrthoDB" id="6612914at2759"/>
<comment type="caution">
    <text evidence="3">The sequence shown here is derived from an EMBL/GenBank/DDBJ whole genome shotgun (WGS) entry which is preliminary data.</text>
</comment>
<proteinExistence type="predicted"/>
<dbReference type="InterPro" id="IPR005312">
    <property type="entry name" value="DUF1759"/>
</dbReference>
<organism evidence="3 4">
    <name type="scientific">Aphis craccivora</name>
    <name type="common">Cowpea aphid</name>
    <dbReference type="NCBI Taxonomy" id="307492"/>
    <lineage>
        <taxon>Eukaryota</taxon>
        <taxon>Metazoa</taxon>
        <taxon>Ecdysozoa</taxon>
        <taxon>Arthropoda</taxon>
        <taxon>Hexapoda</taxon>
        <taxon>Insecta</taxon>
        <taxon>Pterygota</taxon>
        <taxon>Neoptera</taxon>
        <taxon>Paraneoptera</taxon>
        <taxon>Hemiptera</taxon>
        <taxon>Sternorrhyncha</taxon>
        <taxon>Aphidomorpha</taxon>
        <taxon>Aphidoidea</taxon>
        <taxon>Aphididae</taxon>
        <taxon>Aphidini</taxon>
        <taxon>Aphis</taxon>
        <taxon>Aphis</taxon>
    </lineage>
</organism>
<sequence>GEKEKIKQEDGEDVSFKVKEGVDPLEVKCRSKKIDELWLEFDQVQSEIESFEDETDDYRIEFEELYFSAMALDENILQRLSTKKDNGDQKSVSIGHNTTHAINCSANSCCSGATAEMKLSPIDIPKFSGAYEEWSAFHDIYIAMVHNNTRIDDIQRFFHLRSCLKAWNSVEARYNNKKVLVQSHTKELFDIPAINEEAVQLRKLIDQLNGHMSALEALVHLKRGKRYPPKNEIPKVQVLLEFLEKRFKIMEAVETSSNINIRNDEKIKNNMMNGKKNKNNHKSIAFPAYGGMKCYNCQLAHSIYKCPSFLALPIADRIKRVGELMLCKICMRTHIGKKCDGKKCFQCHKAHNTLLHLKINKTESNVTSEQYDENSEESPTASNVSVSAHTSAINYRQVLLSTAIINVYNTDGKPVRCRVLLDSGSQNNFITEHMAQMLKLRRKRVDYDIAGIGHTLQTVKSEITVMVSSCSTDFKANISCLIIPSITNNIPIKAINTESIKIPNNIILADKAYNKPQRIDMLMGVELFFDLLDKGQIKLNENGPTLKETKFGWIVAGPVNNNKSNLKKAQNISLSTYQINDNLDEKIAKFWKVENVDKNTSYTLEEKACYNQFIKTVRRDESGIFVVQLPFREEISNTLGNSYHSAFRRFLSTEKRLTLNTKLGKDYQQFIDEYLYLGHMELRCSAGEGSVDEPGYFLPHHAIINENSSTTRLRVVFDGSSKTDTGISLNNVLLKGPTIQDDLVNILARFRTHKYAISADISKMYRQIWVTPEHRKYQKIFWRKNKEQPMQIFQLNTVTYGTVPASFLATACLYKLAEDEYSKFPEACTAIKNYFYMDDYLGGANTKEMAVQLRNDLRTVLQSGGFNLRKWAANDSELLQNLNQENKDAMSVLELEDNMAKILGVLWHPSKDIFKYKVQDTKTDKSTTKRNILAQIAS</sequence>
<reference evidence="3 4" key="1">
    <citation type="submission" date="2019-08" db="EMBL/GenBank/DDBJ databases">
        <title>Whole genome of Aphis craccivora.</title>
        <authorList>
            <person name="Voronova N.V."/>
            <person name="Shulinski R.S."/>
            <person name="Bandarenka Y.V."/>
            <person name="Zhorov D.G."/>
            <person name="Warner D."/>
        </authorList>
    </citation>
    <scope>NUCLEOTIDE SEQUENCE [LARGE SCALE GENOMIC DNA]</scope>
    <source>
        <strain evidence="3">180601</strain>
        <tissue evidence="3">Whole Body</tissue>
    </source>
</reference>
<protein>
    <submittedName>
        <fullName evidence="3">Integrase catalytic domain-containing protein</fullName>
    </submittedName>
</protein>
<dbReference type="GO" id="GO:0071897">
    <property type="term" value="P:DNA biosynthetic process"/>
    <property type="evidence" value="ECO:0007669"/>
    <property type="project" value="UniProtKB-ARBA"/>
</dbReference>
<feature type="domain" description="DUF1758" evidence="2">
    <location>
        <begin position="418"/>
        <end position="558"/>
    </location>
</feature>
<dbReference type="Proteomes" id="UP000478052">
    <property type="component" value="Unassembled WGS sequence"/>
</dbReference>
<dbReference type="InterPro" id="IPR043502">
    <property type="entry name" value="DNA/RNA_pol_sf"/>
</dbReference>
<dbReference type="Pfam" id="PF00078">
    <property type="entry name" value="RVT_1"/>
    <property type="match status" value="1"/>
</dbReference>
<evidence type="ECO:0000313" key="4">
    <source>
        <dbReference type="Proteomes" id="UP000478052"/>
    </source>
</evidence>
<feature type="domain" description="Reverse transcriptase" evidence="1">
    <location>
        <begin position="741"/>
        <end position="868"/>
    </location>
</feature>
<dbReference type="PANTHER" id="PTHR47331">
    <property type="entry name" value="PHD-TYPE DOMAIN-CONTAINING PROTEIN"/>
    <property type="match status" value="1"/>
</dbReference>
<feature type="non-terminal residue" evidence="3">
    <location>
        <position position="1"/>
    </location>
</feature>
<accession>A0A6G0X401</accession>
<dbReference type="Pfam" id="PF03564">
    <property type="entry name" value="DUF1759"/>
    <property type="match status" value="2"/>
</dbReference>